<keyword evidence="2" id="KW-0813">Transport</keyword>
<dbReference type="RefSeq" id="WP_129457831.1">
    <property type="nucleotide sequence ID" value="NZ_PPCV01000002.1"/>
</dbReference>
<evidence type="ECO:0000256" key="4">
    <source>
        <dbReference type="ARBA" id="ARBA00022989"/>
    </source>
</evidence>
<dbReference type="Pfam" id="PF13520">
    <property type="entry name" value="AA_permease_2"/>
    <property type="match status" value="1"/>
</dbReference>
<dbReference type="AlphaFoldDB" id="A0A4Q2EH93"/>
<evidence type="ECO:0000256" key="2">
    <source>
        <dbReference type="ARBA" id="ARBA00022448"/>
    </source>
</evidence>
<keyword evidence="5 6" id="KW-0472">Membrane</keyword>
<feature type="transmembrane region" description="Helical" evidence="6">
    <location>
        <begin position="455"/>
        <end position="473"/>
    </location>
</feature>
<dbReference type="InterPro" id="IPR002293">
    <property type="entry name" value="AA/rel_permease1"/>
</dbReference>
<comment type="caution">
    <text evidence="7">The sequence shown here is derived from an EMBL/GenBank/DDBJ whole genome shotgun (WGS) entry which is preliminary data.</text>
</comment>
<name>A0A4Q2EH93_9ACTN</name>
<organism evidence="7 8">
    <name type="scientific">Propioniciclava flava</name>
    <dbReference type="NCBI Taxonomy" id="2072026"/>
    <lineage>
        <taxon>Bacteria</taxon>
        <taxon>Bacillati</taxon>
        <taxon>Actinomycetota</taxon>
        <taxon>Actinomycetes</taxon>
        <taxon>Propionibacteriales</taxon>
        <taxon>Propionibacteriaceae</taxon>
        <taxon>Propioniciclava</taxon>
    </lineage>
</organism>
<feature type="transmembrane region" description="Helical" evidence="6">
    <location>
        <begin position="60"/>
        <end position="82"/>
    </location>
</feature>
<proteinExistence type="predicted"/>
<comment type="subcellular location">
    <subcellularLocation>
        <location evidence="1">Membrane</location>
        <topology evidence="1">Multi-pass membrane protein</topology>
    </subcellularLocation>
</comment>
<evidence type="ECO:0000256" key="1">
    <source>
        <dbReference type="ARBA" id="ARBA00004141"/>
    </source>
</evidence>
<feature type="transmembrane region" description="Helical" evidence="6">
    <location>
        <begin position="236"/>
        <end position="256"/>
    </location>
</feature>
<protein>
    <submittedName>
        <fullName evidence="7">Amino acid permease</fullName>
    </submittedName>
</protein>
<keyword evidence="4 6" id="KW-1133">Transmembrane helix</keyword>
<feature type="transmembrane region" description="Helical" evidence="6">
    <location>
        <begin position="398"/>
        <end position="418"/>
    </location>
</feature>
<keyword evidence="8" id="KW-1185">Reference proteome</keyword>
<reference evidence="7 8" key="1">
    <citation type="submission" date="2018-01" db="EMBL/GenBank/DDBJ databases">
        <title>Lactibacter flavus gen. nov., sp. nov., a novel bacterium of the family Propionibacteriaceae isolated from raw milk and dairy products.</title>
        <authorList>
            <person name="Wenning M."/>
            <person name="Breitenwieser F."/>
            <person name="Huptas C."/>
            <person name="von Neubeck M."/>
            <person name="Busse H.-J."/>
            <person name="Scherer S."/>
        </authorList>
    </citation>
    <scope>NUCLEOTIDE SEQUENCE [LARGE SCALE GENOMIC DNA]</scope>
    <source>
        <strain evidence="7 8">VG341</strain>
    </source>
</reference>
<keyword evidence="3 6" id="KW-0812">Transmembrane</keyword>
<feature type="transmembrane region" description="Helical" evidence="6">
    <location>
        <begin position="371"/>
        <end position="392"/>
    </location>
</feature>
<evidence type="ECO:0000256" key="6">
    <source>
        <dbReference type="SAM" id="Phobius"/>
    </source>
</evidence>
<feature type="transmembrane region" description="Helical" evidence="6">
    <location>
        <begin position="277"/>
        <end position="301"/>
    </location>
</feature>
<dbReference type="Gene3D" id="1.20.1740.10">
    <property type="entry name" value="Amino acid/polyamine transporter I"/>
    <property type="match status" value="1"/>
</dbReference>
<feature type="transmembrane region" description="Helical" evidence="6">
    <location>
        <begin position="179"/>
        <end position="200"/>
    </location>
</feature>
<evidence type="ECO:0000256" key="3">
    <source>
        <dbReference type="ARBA" id="ARBA00022692"/>
    </source>
</evidence>
<feature type="transmembrane region" description="Helical" evidence="6">
    <location>
        <begin position="103"/>
        <end position="127"/>
    </location>
</feature>
<dbReference type="Proteomes" id="UP000290624">
    <property type="component" value="Unassembled WGS sequence"/>
</dbReference>
<gene>
    <name evidence="7" type="ORF">C1706_03365</name>
</gene>
<accession>A0A4Q2EH93</accession>
<feature type="transmembrane region" description="Helical" evidence="6">
    <location>
        <begin position="147"/>
        <end position="167"/>
    </location>
</feature>
<dbReference type="PIRSF" id="PIRSF006060">
    <property type="entry name" value="AA_transporter"/>
    <property type="match status" value="1"/>
</dbReference>
<feature type="transmembrane region" description="Helical" evidence="6">
    <location>
        <begin position="321"/>
        <end position="350"/>
    </location>
</feature>
<feature type="transmembrane region" description="Helical" evidence="6">
    <location>
        <begin position="29"/>
        <end position="48"/>
    </location>
</feature>
<evidence type="ECO:0000313" key="8">
    <source>
        <dbReference type="Proteomes" id="UP000290624"/>
    </source>
</evidence>
<evidence type="ECO:0000256" key="5">
    <source>
        <dbReference type="ARBA" id="ARBA00023136"/>
    </source>
</evidence>
<dbReference type="GO" id="GO:0015171">
    <property type="term" value="F:amino acid transmembrane transporter activity"/>
    <property type="evidence" value="ECO:0007669"/>
    <property type="project" value="TreeGrafter"/>
</dbReference>
<dbReference type="OrthoDB" id="9762947at2"/>
<dbReference type="PANTHER" id="PTHR43243">
    <property type="entry name" value="INNER MEMBRANE TRANSPORTER YGJI-RELATED"/>
    <property type="match status" value="1"/>
</dbReference>
<evidence type="ECO:0000313" key="7">
    <source>
        <dbReference type="EMBL" id="RXW32930.1"/>
    </source>
</evidence>
<dbReference type="PANTHER" id="PTHR43243:SF4">
    <property type="entry name" value="CATIONIC AMINO ACID TRANSPORTER 4"/>
    <property type="match status" value="1"/>
</dbReference>
<sequence>MDLLRTKSIEQSIADTDEPEYQLKKSLTALDLTVFGVGVVIGAGIFTLTGRVAHTMTGPAIVLSFVLAAICCGLAAMCYAEFASTVPVSGSAYTFSYASLGEFFAWIIGWDLILEMFLGASVVAQGWSAYLGVFLENFGIIIPEQVAYGGVVDLPAVLLVCVLGMLVGFGIKESMRVNMVLVALKLFIVLFVIVAGLQFINPANYTPFVPEPQATEAVTGWTQPLLQALGGATPMAFGWGGVIAGASLVFFAYIGFDVVATTAEETKRPQRDLPIGIIATLIICTVLYCAVALVVTGMVSYKDLDPAAALANAFVFHGQGWMATLISAGAVAGLTTVVLTLLVGATRIIFAMSRDNLLPMSLAKVHPVHRTPARITAIVTVVCALIAGLTPVGMLEEMVNIGTLSAFVLVSIGIPVLRKKRPDIPRTFKVPFSPVLPIISAAICLYLMLNLSVETWIRFLVWLAIGLVIYFVWSGHHSRVQTGVELPHDLKKAVGENH</sequence>
<feature type="transmembrane region" description="Helical" evidence="6">
    <location>
        <begin position="430"/>
        <end position="449"/>
    </location>
</feature>
<dbReference type="GO" id="GO:0016020">
    <property type="term" value="C:membrane"/>
    <property type="evidence" value="ECO:0007669"/>
    <property type="project" value="UniProtKB-SubCell"/>
</dbReference>
<dbReference type="EMBL" id="PPCV01000002">
    <property type="protein sequence ID" value="RXW32930.1"/>
    <property type="molecule type" value="Genomic_DNA"/>
</dbReference>